<sequence length="140" mass="15515">MSKELLAGLLTGREYGKEMAKEEEQQAKAAGLIVIFGASDDLMEFRGFVNDERGAPTVALIDAKGLLPFREDIEHDDEVLKDYFARAPQVRAVDALWSDEDGYTWTYRTDVPHATFEIVEDGEPYCRGIVIDVADLGGTA</sequence>
<comment type="caution">
    <text evidence="1">The sequence shown here is derived from an EMBL/GenBank/DDBJ whole genome shotgun (WGS) entry which is preliminary data.</text>
</comment>
<organism evidence="1 2">
    <name type="scientific">Janthinobacterium lividum</name>
    <dbReference type="NCBI Taxonomy" id="29581"/>
    <lineage>
        <taxon>Bacteria</taxon>
        <taxon>Pseudomonadati</taxon>
        <taxon>Pseudomonadota</taxon>
        <taxon>Betaproteobacteria</taxon>
        <taxon>Burkholderiales</taxon>
        <taxon>Oxalobacteraceae</taxon>
        <taxon>Janthinobacterium</taxon>
    </lineage>
</organism>
<name>A0A5C4P3F2_9BURK</name>
<proteinExistence type="predicted"/>
<dbReference type="AlphaFoldDB" id="A0A5C4P3F2"/>
<accession>A0A5C4P3F2</accession>
<evidence type="ECO:0000313" key="1">
    <source>
        <dbReference type="EMBL" id="TNC79119.1"/>
    </source>
</evidence>
<reference evidence="1 2" key="1">
    <citation type="submission" date="2019-06" db="EMBL/GenBank/DDBJ databases">
        <title>Genome sequence of Janthinobacterium lividum UCD_MED1.</title>
        <authorList>
            <person name="De Leon M.E."/>
            <person name="Jospin G."/>
        </authorList>
    </citation>
    <scope>NUCLEOTIDE SEQUENCE [LARGE SCALE GENOMIC DNA]</scope>
    <source>
        <strain evidence="1 2">UCD_MED1</strain>
    </source>
</reference>
<dbReference type="Proteomes" id="UP000305681">
    <property type="component" value="Unassembled WGS sequence"/>
</dbReference>
<evidence type="ECO:0000313" key="2">
    <source>
        <dbReference type="Proteomes" id="UP000305681"/>
    </source>
</evidence>
<protein>
    <submittedName>
        <fullName evidence="1">Uncharacterized protein</fullName>
    </submittedName>
</protein>
<dbReference type="EMBL" id="VDGE01000001">
    <property type="protein sequence ID" value="TNC79119.1"/>
    <property type="molecule type" value="Genomic_DNA"/>
</dbReference>
<gene>
    <name evidence="1" type="ORF">FHI69_03160</name>
</gene>